<accession>A0A067MFQ4</accession>
<dbReference type="GO" id="GO:0032543">
    <property type="term" value="P:mitochondrial translation"/>
    <property type="evidence" value="ECO:0007669"/>
    <property type="project" value="InterPro"/>
</dbReference>
<dbReference type="EMBL" id="KL198068">
    <property type="protein sequence ID" value="KDQ10391.1"/>
    <property type="molecule type" value="Genomic_DNA"/>
</dbReference>
<dbReference type="InterPro" id="IPR040030">
    <property type="entry name" value="Ribosomal_mL57"/>
</dbReference>
<feature type="region of interest" description="Disordered" evidence="1">
    <location>
        <begin position="263"/>
        <end position="309"/>
    </location>
</feature>
<dbReference type="AlphaFoldDB" id="A0A067MFQ4"/>
<proteinExistence type="predicted"/>
<dbReference type="Pfam" id="PF14622">
    <property type="entry name" value="Ribonucleas_3_3"/>
    <property type="match status" value="1"/>
</dbReference>
<evidence type="ECO:0000313" key="4">
    <source>
        <dbReference type="Proteomes" id="UP000027195"/>
    </source>
</evidence>
<gene>
    <name evidence="3" type="ORF">BOTBODRAFT_36291</name>
</gene>
<dbReference type="GO" id="GO:0005762">
    <property type="term" value="C:mitochondrial large ribosomal subunit"/>
    <property type="evidence" value="ECO:0007669"/>
    <property type="project" value="InterPro"/>
</dbReference>
<dbReference type="InterPro" id="IPR000999">
    <property type="entry name" value="RNase_III_dom"/>
</dbReference>
<dbReference type="SUPFAM" id="SSF69065">
    <property type="entry name" value="RNase III domain-like"/>
    <property type="match status" value="1"/>
</dbReference>
<organism evidence="3 4">
    <name type="scientific">Botryobasidium botryosum (strain FD-172 SS1)</name>
    <dbReference type="NCBI Taxonomy" id="930990"/>
    <lineage>
        <taxon>Eukaryota</taxon>
        <taxon>Fungi</taxon>
        <taxon>Dikarya</taxon>
        <taxon>Basidiomycota</taxon>
        <taxon>Agaricomycotina</taxon>
        <taxon>Agaricomycetes</taxon>
        <taxon>Cantharellales</taxon>
        <taxon>Botryobasidiaceae</taxon>
        <taxon>Botryobasidium</taxon>
    </lineage>
</organism>
<dbReference type="InterPro" id="IPR036389">
    <property type="entry name" value="RNase_III_sf"/>
</dbReference>
<evidence type="ECO:0000259" key="2">
    <source>
        <dbReference type="Pfam" id="PF14622"/>
    </source>
</evidence>
<dbReference type="Gene3D" id="1.10.1520.10">
    <property type="entry name" value="Ribonuclease III domain"/>
    <property type="match status" value="1"/>
</dbReference>
<feature type="domain" description="RNase III" evidence="2">
    <location>
        <begin position="115"/>
        <end position="254"/>
    </location>
</feature>
<name>A0A067MFQ4_BOTB1</name>
<dbReference type="OrthoDB" id="2281895at2759"/>
<evidence type="ECO:0000313" key="3">
    <source>
        <dbReference type="EMBL" id="KDQ10391.1"/>
    </source>
</evidence>
<dbReference type="PANTHER" id="PTHR28160">
    <property type="entry name" value="54S RIBOSOMAL PROTEIN L15, MITOCHONDRIAL"/>
    <property type="match status" value="1"/>
</dbReference>
<dbReference type="PANTHER" id="PTHR28160:SF1">
    <property type="entry name" value="LARGE RIBOSOMAL SUBUNIT PROTEIN ML57"/>
    <property type="match status" value="1"/>
</dbReference>
<dbReference type="GO" id="GO:0004525">
    <property type="term" value="F:ribonuclease III activity"/>
    <property type="evidence" value="ECO:0007669"/>
    <property type="project" value="InterPro"/>
</dbReference>
<keyword evidence="4" id="KW-1185">Reference proteome</keyword>
<dbReference type="GO" id="GO:0006396">
    <property type="term" value="P:RNA processing"/>
    <property type="evidence" value="ECO:0007669"/>
    <property type="project" value="InterPro"/>
</dbReference>
<dbReference type="HOGENOM" id="CLU_073894_0_0_1"/>
<dbReference type="InParanoid" id="A0A067MFQ4"/>
<dbReference type="GO" id="GO:0003735">
    <property type="term" value="F:structural constituent of ribosome"/>
    <property type="evidence" value="ECO:0007669"/>
    <property type="project" value="InterPro"/>
</dbReference>
<sequence length="309" mass="33536">MLSYTRPLSHLSSVLRVSEAKLKSRIIGDAEKHAASLNLGRRVSHQKRYLNSAVPPSRSSSRTFTTSASAAFNARPRTFNDTPNPYAEPVDPSSISKPGIEYLKTLFPPLEFPEDVALRMLIHSSYRSLAESVGHNARLGFVGRRALQAHLMMFMTANAPLELEPATSPIDFEEVSERVLNTYALGEFVGGAWGLERAMRWVPAKQPASPGSVPLSSGLYKVRGATVEAVMGGLFHQFGLSASHVAFHTRVLPHLAHLLPRSMQQAARETSERMGGPNGLVGRSRPSQAQVQGQVHPDTPARAPMAASG</sequence>
<protein>
    <recommendedName>
        <fullName evidence="2">RNase III domain-containing protein</fullName>
    </recommendedName>
</protein>
<evidence type="ECO:0000256" key="1">
    <source>
        <dbReference type="SAM" id="MobiDB-lite"/>
    </source>
</evidence>
<reference evidence="4" key="1">
    <citation type="journal article" date="2014" name="Proc. Natl. Acad. Sci. U.S.A.">
        <title>Extensive sampling of basidiomycete genomes demonstrates inadequacy of the white-rot/brown-rot paradigm for wood decay fungi.</title>
        <authorList>
            <person name="Riley R."/>
            <person name="Salamov A.A."/>
            <person name="Brown D.W."/>
            <person name="Nagy L.G."/>
            <person name="Floudas D."/>
            <person name="Held B.W."/>
            <person name="Levasseur A."/>
            <person name="Lombard V."/>
            <person name="Morin E."/>
            <person name="Otillar R."/>
            <person name="Lindquist E.A."/>
            <person name="Sun H."/>
            <person name="LaButti K.M."/>
            <person name="Schmutz J."/>
            <person name="Jabbour D."/>
            <person name="Luo H."/>
            <person name="Baker S.E."/>
            <person name="Pisabarro A.G."/>
            <person name="Walton J.D."/>
            <person name="Blanchette R.A."/>
            <person name="Henrissat B."/>
            <person name="Martin F."/>
            <person name="Cullen D."/>
            <person name="Hibbett D.S."/>
            <person name="Grigoriev I.V."/>
        </authorList>
    </citation>
    <scope>NUCLEOTIDE SEQUENCE [LARGE SCALE GENOMIC DNA]</scope>
    <source>
        <strain evidence="4">FD-172 SS1</strain>
    </source>
</reference>
<dbReference type="Proteomes" id="UP000027195">
    <property type="component" value="Unassembled WGS sequence"/>
</dbReference>